<proteinExistence type="predicted"/>
<name>A0A7S0F838_9DINO</name>
<protein>
    <submittedName>
        <fullName evidence="2">Uncharacterized protein</fullName>
    </submittedName>
</protein>
<evidence type="ECO:0000313" key="2">
    <source>
        <dbReference type="EMBL" id="CAD8344657.1"/>
    </source>
</evidence>
<evidence type="ECO:0000256" key="1">
    <source>
        <dbReference type="SAM" id="MobiDB-lite"/>
    </source>
</evidence>
<dbReference type="EMBL" id="HBEG01000764">
    <property type="protein sequence ID" value="CAD8344657.1"/>
    <property type="molecule type" value="Transcribed_RNA"/>
</dbReference>
<organism evidence="2">
    <name type="scientific">Pyrodinium bahamense</name>
    <dbReference type="NCBI Taxonomy" id="73915"/>
    <lineage>
        <taxon>Eukaryota</taxon>
        <taxon>Sar</taxon>
        <taxon>Alveolata</taxon>
        <taxon>Dinophyceae</taxon>
        <taxon>Gonyaulacales</taxon>
        <taxon>Pyrocystaceae</taxon>
        <taxon>Pyrodinium</taxon>
    </lineage>
</organism>
<feature type="region of interest" description="Disordered" evidence="1">
    <location>
        <begin position="1"/>
        <end position="38"/>
    </location>
</feature>
<sequence length="350" mass="39689">MPAHGTSVYGHLQPAENPFTSPGVPLRAEGIPGASVRMPPPAGAGLPYDPSATGPSYAAAAAASAGAVPGGYPQEQLPPMAWGGPEQEPVRTRVRIRLPRARFPGAPQFHGSLPKDSSTFAWPELCVTPDNEYCSMAPMPSVEKTWYNTVFYYPEQRSHLERQFLERFVPGPNGEWLDVVKARRMCRYFEEKREEEMREQVERQMLLSGSGMQNTGYTDAYSGEPLVACRGELASREAILEEHGIHRSATELAKVMMRDARSQSDFDNLRIGWPFGVPYRNKMISQHTYDWFDRNQNPYIPTDRSMEIYELSSMYVDREHFEKDLGSRIMEHRQMRNEAYADPNVKYVQM</sequence>
<dbReference type="AlphaFoldDB" id="A0A7S0F838"/>
<reference evidence="2" key="1">
    <citation type="submission" date="2021-01" db="EMBL/GenBank/DDBJ databases">
        <authorList>
            <person name="Corre E."/>
            <person name="Pelletier E."/>
            <person name="Niang G."/>
            <person name="Scheremetjew M."/>
            <person name="Finn R."/>
            <person name="Kale V."/>
            <person name="Holt S."/>
            <person name="Cochrane G."/>
            <person name="Meng A."/>
            <person name="Brown T."/>
            <person name="Cohen L."/>
        </authorList>
    </citation>
    <scope>NUCLEOTIDE SEQUENCE</scope>
    <source>
        <strain evidence="2">Pbaha01</strain>
    </source>
</reference>
<accession>A0A7S0F838</accession>
<gene>
    <name evidence="2" type="ORF">PBAH0796_LOCUS395</name>
</gene>